<keyword evidence="3" id="KW-0238">DNA-binding</keyword>
<dbReference type="PATRIC" id="fig|1237149.3.peg.5269"/>
<dbReference type="EMBL" id="AMZN01000099">
    <property type="protein sequence ID" value="ELR68664.1"/>
    <property type="molecule type" value="Genomic_DNA"/>
</dbReference>
<dbReference type="PIRSF" id="PIRSF019455">
    <property type="entry name" value="CopR_AtkY"/>
    <property type="match status" value="1"/>
</dbReference>
<gene>
    <name evidence="5" type="ORF">C900_05953</name>
</gene>
<keyword evidence="6" id="KW-1185">Reference proteome</keyword>
<dbReference type="InterPro" id="IPR036388">
    <property type="entry name" value="WH-like_DNA-bd_sf"/>
</dbReference>
<dbReference type="OrthoDB" id="1098508at2"/>
<comment type="caution">
    <text evidence="5">The sequence shown here is derived from an EMBL/GenBank/DDBJ whole genome shotgun (WGS) entry which is preliminary data.</text>
</comment>
<accession>L8JMB3</accession>
<evidence type="ECO:0000313" key="6">
    <source>
        <dbReference type="Proteomes" id="UP000011135"/>
    </source>
</evidence>
<dbReference type="Proteomes" id="UP000011135">
    <property type="component" value="Unassembled WGS sequence"/>
</dbReference>
<evidence type="ECO:0000256" key="4">
    <source>
        <dbReference type="ARBA" id="ARBA00023163"/>
    </source>
</evidence>
<dbReference type="eggNOG" id="COG3682">
    <property type="taxonomic scope" value="Bacteria"/>
</dbReference>
<comment type="similarity">
    <text evidence="1">Belongs to the BlaI transcriptional regulatory family.</text>
</comment>
<dbReference type="RefSeq" id="WP_009583042.1">
    <property type="nucleotide sequence ID" value="NZ_AMZN01000099.1"/>
</dbReference>
<keyword evidence="2" id="KW-0805">Transcription regulation</keyword>
<proteinExistence type="inferred from homology"/>
<dbReference type="SUPFAM" id="SSF46785">
    <property type="entry name" value="Winged helix' DNA-binding domain"/>
    <property type="match status" value="1"/>
</dbReference>
<name>L8JMB3_9BACT</name>
<dbReference type="Gene3D" id="1.10.10.10">
    <property type="entry name" value="Winged helix-like DNA-binding domain superfamily/Winged helix DNA-binding domain"/>
    <property type="match status" value="1"/>
</dbReference>
<evidence type="ECO:0000313" key="5">
    <source>
        <dbReference type="EMBL" id="ELR68664.1"/>
    </source>
</evidence>
<dbReference type="AlphaFoldDB" id="L8JMB3"/>
<reference evidence="5 6" key="1">
    <citation type="submission" date="2012-12" db="EMBL/GenBank/DDBJ databases">
        <title>Genome assembly of Fulvivirga imtechensis AK7.</title>
        <authorList>
            <person name="Nupur N."/>
            <person name="Khatri I."/>
            <person name="Kumar R."/>
            <person name="Subramanian S."/>
            <person name="Pinnaka A."/>
        </authorList>
    </citation>
    <scope>NUCLEOTIDE SEQUENCE [LARGE SCALE GENOMIC DNA]</scope>
    <source>
        <strain evidence="5 6">AK7</strain>
    </source>
</reference>
<organism evidence="5 6">
    <name type="scientific">Fulvivirga imtechensis AK7</name>
    <dbReference type="NCBI Taxonomy" id="1237149"/>
    <lineage>
        <taxon>Bacteria</taxon>
        <taxon>Pseudomonadati</taxon>
        <taxon>Bacteroidota</taxon>
        <taxon>Cytophagia</taxon>
        <taxon>Cytophagales</taxon>
        <taxon>Fulvivirgaceae</taxon>
        <taxon>Fulvivirga</taxon>
    </lineage>
</organism>
<keyword evidence="4" id="KW-0804">Transcription</keyword>
<evidence type="ECO:0000256" key="3">
    <source>
        <dbReference type="ARBA" id="ARBA00023125"/>
    </source>
</evidence>
<dbReference type="Pfam" id="PF03965">
    <property type="entry name" value="Penicillinase_R"/>
    <property type="match status" value="1"/>
</dbReference>
<dbReference type="GO" id="GO:0003677">
    <property type="term" value="F:DNA binding"/>
    <property type="evidence" value="ECO:0007669"/>
    <property type="project" value="UniProtKB-KW"/>
</dbReference>
<dbReference type="STRING" id="1237149.C900_05953"/>
<protein>
    <submittedName>
        <fullName evidence="5">Transcriptional regulator, MecI family</fullName>
    </submittedName>
</protein>
<evidence type="ECO:0000256" key="1">
    <source>
        <dbReference type="ARBA" id="ARBA00011046"/>
    </source>
</evidence>
<dbReference type="InterPro" id="IPR005650">
    <property type="entry name" value="BlaI_family"/>
</dbReference>
<sequence>MKELTKAEEQIMQVLWKLKKGFLKDIVNAMPDPKPAYPTVSTVIRVMVNKKFVGYNTYGKVNEYFPLIRKEDYFKTQMKSMLTSFFGSSWQGFATFFSNSDLSIKELEAIKAQIDKEIKKQKS</sequence>
<evidence type="ECO:0000256" key="2">
    <source>
        <dbReference type="ARBA" id="ARBA00023015"/>
    </source>
</evidence>
<dbReference type="GO" id="GO:0045892">
    <property type="term" value="P:negative regulation of DNA-templated transcription"/>
    <property type="evidence" value="ECO:0007669"/>
    <property type="project" value="InterPro"/>
</dbReference>
<dbReference type="InterPro" id="IPR036390">
    <property type="entry name" value="WH_DNA-bd_sf"/>
</dbReference>